<dbReference type="CDD" id="cd08422">
    <property type="entry name" value="PBP2_CrgA_like"/>
    <property type="match status" value="1"/>
</dbReference>
<dbReference type="InterPro" id="IPR005119">
    <property type="entry name" value="LysR_subst-bd"/>
</dbReference>
<dbReference type="Proteomes" id="UP000029227">
    <property type="component" value="Unassembled WGS sequence"/>
</dbReference>
<dbReference type="SUPFAM" id="SSF46785">
    <property type="entry name" value="Winged helix' DNA-binding domain"/>
    <property type="match status" value="1"/>
</dbReference>
<protein>
    <recommendedName>
        <fullName evidence="2">LysR substrate-binding domain-containing protein</fullName>
    </recommendedName>
</protein>
<dbReference type="Gene3D" id="3.40.190.290">
    <property type="match status" value="1"/>
</dbReference>
<evidence type="ECO:0000313" key="3">
    <source>
        <dbReference type="EMBL" id="GAL03877.1"/>
    </source>
</evidence>
<proteinExistence type="inferred from homology"/>
<dbReference type="EMBL" id="BBMN01000003">
    <property type="protein sequence ID" value="GAL03877.1"/>
    <property type="molecule type" value="Genomic_DNA"/>
</dbReference>
<sequence>MALSRSSQKIQYFLLGGSRWLQELESHFGMTLMRRSNRVLTLTPAGQKLFDDFSPLADSADQLRRSIQDFKSEDIGHINIACTPVYANHFLMERVADYMDAHPNVTFNIVVSPWALDLAAESDLMISANAHYQGYREKDLHLVRRELYQCPFIAVATRAYLDKHGEPLVPSELTQHRCLFASTLTGSNDWIFSLGDETEMIKIPKTLEVNDSDLLLDGVMHDAGVGYLPEFLVKDRVERGEIVQILPDYTTSMWSVNLYYHPPQKASTVATHFKNTLLADPFSA</sequence>
<dbReference type="PANTHER" id="PTHR30537">
    <property type="entry name" value="HTH-TYPE TRANSCRIPTIONAL REGULATOR"/>
    <property type="match status" value="1"/>
</dbReference>
<feature type="domain" description="LysR substrate-binding" evidence="2">
    <location>
        <begin position="73"/>
        <end position="278"/>
    </location>
</feature>
<dbReference type="SUPFAM" id="SSF53850">
    <property type="entry name" value="Periplasmic binding protein-like II"/>
    <property type="match status" value="1"/>
</dbReference>
<organism evidence="3 4">
    <name type="scientific">Photobacterium aphoticum</name>
    <dbReference type="NCBI Taxonomy" id="754436"/>
    <lineage>
        <taxon>Bacteria</taxon>
        <taxon>Pseudomonadati</taxon>
        <taxon>Pseudomonadota</taxon>
        <taxon>Gammaproteobacteria</taxon>
        <taxon>Vibrionales</taxon>
        <taxon>Vibrionaceae</taxon>
        <taxon>Photobacterium</taxon>
    </lineage>
</organism>
<dbReference type="GO" id="GO:0006351">
    <property type="term" value="P:DNA-templated transcription"/>
    <property type="evidence" value="ECO:0007669"/>
    <property type="project" value="TreeGrafter"/>
</dbReference>
<evidence type="ECO:0000259" key="2">
    <source>
        <dbReference type="Pfam" id="PF03466"/>
    </source>
</evidence>
<dbReference type="Pfam" id="PF03466">
    <property type="entry name" value="LysR_substrate"/>
    <property type="match status" value="1"/>
</dbReference>
<comment type="caution">
    <text evidence="3">The sequence shown here is derived from an EMBL/GenBank/DDBJ whole genome shotgun (WGS) entry which is preliminary data.</text>
</comment>
<dbReference type="Gene3D" id="1.10.10.10">
    <property type="entry name" value="Winged helix-like DNA-binding domain superfamily/Winged helix DNA-binding domain"/>
    <property type="match status" value="1"/>
</dbReference>
<dbReference type="STRING" id="754436.JCM19237_2028"/>
<dbReference type="GO" id="GO:0003700">
    <property type="term" value="F:DNA-binding transcription factor activity"/>
    <property type="evidence" value="ECO:0007669"/>
    <property type="project" value="TreeGrafter"/>
</dbReference>
<dbReference type="eggNOG" id="COG0583">
    <property type="taxonomic scope" value="Bacteria"/>
</dbReference>
<comment type="similarity">
    <text evidence="1">Belongs to the LysR transcriptional regulatory family.</text>
</comment>
<dbReference type="InterPro" id="IPR058163">
    <property type="entry name" value="LysR-type_TF_proteobact-type"/>
</dbReference>
<dbReference type="InterPro" id="IPR036388">
    <property type="entry name" value="WH-like_DNA-bd_sf"/>
</dbReference>
<evidence type="ECO:0000256" key="1">
    <source>
        <dbReference type="ARBA" id="ARBA00009437"/>
    </source>
</evidence>
<gene>
    <name evidence="3" type="ORF">JCM19237_2028</name>
</gene>
<dbReference type="PANTHER" id="PTHR30537:SF5">
    <property type="entry name" value="HTH-TYPE TRANSCRIPTIONAL ACTIVATOR TTDR-RELATED"/>
    <property type="match status" value="1"/>
</dbReference>
<evidence type="ECO:0000313" key="4">
    <source>
        <dbReference type="Proteomes" id="UP000029227"/>
    </source>
</evidence>
<dbReference type="GO" id="GO:0043565">
    <property type="term" value="F:sequence-specific DNA binding"/>
    <property type="evidence" value="ECO:0007669"/>
    <property type="project" value="TreeGrafter"/>
</dbReference>
<reference evidence="3 4" key="1">
    <citation type="journal article" date="2014" name="Genome Announc.">
        <title>Draft Genome Sequences of Two Vibrionaceae Species, Vibrio ponticus C121 and Photobacterium aphoticum C119, Isolated as Coral Reef Microbiota.</title>
        <authorList>
            <person name="Al-saari N."/>
            <person name="Meirelles P.M."/>
            <person name="Mino S."/>
            <person name="Suda W."/>
            <person name="Oshima K."/>
            <person name="Hattori M."/>
            <person name="Ohkuma M."/>
            <person name="Thompson F.L."/>
            <person name="Gomez-Gil B."/>
            <person name="Sawabe T."/>
            <person name="Sawabe T."/>
        </authorList>
    </citation>
    <scope>NUCLEOTIDE SEQUENCE [LARGE SCALE GENOMIC DNA]</scope>
    <source>
        <strain evidence="3 4">JCM 19237</strain>
    </source>
</reference>
<accession>A0A090R8E1</accession>
<dbReference type="AlphaFoldDB" id="A0A090R8E1"/>
<name>A0A090R8E1_9GAMM</name>
<dbReference type="InterPro" id="IPR036390">
    <property type="entry name" value="WH_DNA-bd_sf"/>
</dbReference>